<evidence type="ECO:0000313" key="2">
    <source>
        <dbReference type="Proteomes" id="UP000055048"/>
    </source>
</evidence>
<dbReference type="EMBL" id="JYDJ01000161">
    <property type="protein sequence ID" value="KRX41811.1"/>
    <property type="molecule type" value="Genomic_DNA"/>
</dbReference>
<name>A0A0V0TTL3_9BILA</name>
<reference evidence="1 2" key="1">
    <citation type="submission" date="2015-01" db="EMBL/GenBank/DDBJ databases">
        <title>Evolution of Trichinella species and genotypes.</title>
        <authorList>
            <person name="Korhonen P.K."/>
            <person name="Edoardo P."/>
            <person name="Giuseppe L.R."/>
            <person name="Gasser R.B."/>
        </authorList>
    </citation>
    <scope>NUCLEOTIDE SEQUENCE [LARGE SCALE GENOMIC DNA]</scope>
    <source>
        <strain evidence="1">ISS417</strain>
    </source>
</reference>
<dbReference type="OrthoDB" id="5918884at2759"/>
<feature type="non-terminal residue" evidence="1">
    <location>
        <position position="1"/>
    </location>
</feature>
<gene>
    <name evidence="1" type="ORF">T05_13916</name>
</gene>
<dbReference type="AlphaFoldDB" id="A0A0V0TTL3"/>
<evidence type="ECO:0000313" key="1">
    <source>
        <dbReference type="EMBL" id="KRX41811.1"/>
    </source>
</evidence>
<proteinExistence type="predicted"/>
<comment type="caution">
    <text evidence="1">The sequence shown here is derived from an EMBL/GenBank/DDBJ whole genome shotgun (WGS) entry which is preliminary data.</text>
</comment>
<organism evidence="1 2">
    <name type="scientific">Trichinella murrelli</name>
    <dbReference type="NCBI Taxonomy" id="144512"/>
    <lineage>
        <taxon>Eukaryota</taxon>
        <taxon>Metazoa</taxon>
        <taxon>Ecdysozoa</taxon>
        <taxon>Nematoda</taxon>
        <taxon>Enoplea</taxon>
        <taxon>Dorylaimia</taxon>
        <taxon>Trichinellida</taxon>
        <taxon>Trichinellidae</taxon>
        <taxon>Trichinella</taxon>
    </lineage>
</organism>
<protein>
    <submittedName>
        <fullName evidence="1">Uncharacterized protein</fullName>
    </submittedName>
</protein>
<feature type="non-terminal residue" evidence="1">
    <location>
        <position position="235"/>
    </location>
</feature>
<keyword evidence="2" id="KW-1185">Reference proteome</keyword>
<accession>A0A0V0TTL3</accession>
<sequence length="235" mass="27483">LFYFLQETAYFEKMCLFCCKASVKATSWYGANAPMENLRFERRIKITGMRGENVLFYLDIYSTNTVFPPLRGSSNRRIFLQRVLTIHNMMRQYVIRNIENMNPNEIPPSYVLTLAESLPVRIGLANQINQRLPADVRQRSLVRRRQHQNRMDNHNHNHNHNEAGATARIRGREDRTPPMRECYNFLNVNTSVFASANCETNVGLYQQKSEAYFHVPERCTLFQKLKLADDSLCNV</sequence>
<dbReference type="Proteomes" id="UP000055048">
    <property type="component" value="Unassembled WGS sequence"/>
</dbReference>